<dbReference type="InterPro" id="IPR002656">
    <property type="entry name" value="Acyl_transf_3_dom"/>
</dbReference>
<accession>A0A839RRT5</accession>
<feature type="transmembrane region" description="Helical" evidence="1">
    <location>
        <begin position="101"/>
        <end position="119"/>
    </location>
</feature>
<feature type="transmembrane region" description="Helical" evidence="1">
    <location>
        <begin position="217"/>
        <end position="239"/>
    </location>
</feature>
<comment type="caution">
    <text evidence="3">The sequence shown here is derived from an EMBL/GenBank/DDBJ whole genome shotgun (WGS) entry which is preliminary data.</text>
</comment>
<feature type="transmembrane region" description="Helical" evidence="1">
    <location>
        <begin position="318"/>
        <end position="339"/>
    </location>
</feature>
<dbReference type="PANTHER" id="PTHR23028">
    <property type="entry name" value="ACETYLTRANSFERASE"/>
    <property type="match status" value="1"/>
</dbReference>
<dbReference type="AlphaFoldDB" id="A0A839RRT5"/>
<keyword evidence="1" id="KW-1133">Transmembrane helix</keyword>
<evidence type="ECO:0000313" key="4">
    <source>
        <dbReference type="Proteomes" id="UP000567922"/>
    </source>
</evidence>
<evidence type="ECO:0000259" key="2">
    <source>
        <dbReference type="Pfam" id="PF01757"/>
    </source>
</evidence>
<dbReference type="OrthoDB" id="5242306at2"/>
<sequence length="422" mass="45764">MNVKQQDRSPDIRPAVAGSAGFLPAFEGMRGAAALGVMLTHVAFQTGEVTDTVLGRVWGRFDLSVALFFALSGYLLWRPHSRAARGFSDPPRIARYVRHRLVRIMPAYLVVVILVLLLLPEARASNAQVWLANLTLTQVYTPFTLVEGLTQMWSLSVEMAFYLALPLIAVLLARLRGRYAGWRIPVILLTAVASLAWKYVPIETAAGVHHDNWLPGYLSWFAAGMILAELAVAPAPAVVRIVRVRFVMPIAALTAFAVSVSPLAGPPGLVELHPREYAVKIFCGAVLGFALLAPIALAEPGHRHRILASPAGLMVGRWSYGIFLWHVAILMVAFPILGVPAFSGYMIPVLAVTVVLSLAVASVSYALVEEPSRRALRGWEARKKELGERPSVVHTVHVLPEPRLHGGKAAITTAVTAKKASS</sequence>
<feature type="transmembrane region" description="Helical" evidence="1">
    <location>
        <begin position="180"/>
        <end position="197"/>
    </location>
</feature>
<organism evidence="3 4">
    <name type="scientific">Hoyosella altamirensis</name>
    <dbReference type="NCBI Taxonomy" id="616997"/>
    <lineage>
        <taxon>Bacteria</taxon>
        <taxon>Bacillati</taxon>
        <taxon>Actinomycetota</taxon>
        <taxon>Actinomycetes</taxon>
        <taxon>Mycobacteriales</taxon>
        <taxon>Hoyosellaceae</taxon>
        <taxon>Hoyosella</taxon>
    </lineage>
</organism>
<dbReference type="GO" id="GO:0016020">
    <property type="term" value="C:membrane"/>
    <property type="evidence" value="ECO:0007669"/>
    <property type="project" value="TreeGrafter"/>
</dbReference>
<keyword evidence="4" id="KW-1185">Reference proteome</keyword>
<reference evidence="3 4" key="1">
    <citation type="submission" date="2020-08" db="EMBL/GenBank/DDBJ databases">
        <title>Sequencing the genomes of 1000 actinobacteria strains.</title>
        <authorList>
            <person name="Klenk H.-P."/>
        </authorList>
    </citation>
    <scope>NUCLEOTIDE SEQUENCE [LARGE SCALE GENOMIC DNA]</scope>
    <source>
        <strain evidence="3 4">DSM 45258</strain>
    </source>
</reference>
<protein>
    <submittedName>
        <fullName evidence="3">Peptidoglycan/LPS O-acetylase OafA/YrhL</fullName>
    </submittedName>
</protein>
<dbReference type="InterPro" id="IPR050879">
    <property type="entry name" value="Acyltransferase_3"/>
</dbReference>
<feature type="transmembrane region" description="Helical" evidence="1">
    <location>
        <begin position="152"/>
        <end position="173"/>
    </location>
</feature>
<name>A0A839RRT5_9ACTN</name>
<dbReference type="GO" id="GO:0016747">
    <property type="term" value="F:acyltransferase activity, transferring groups other than amino-acyl groups"/>
    <property type="evidence" value="ECO:0007669"/>
    <property type="project" value="InterPro"/>
</dbReference>
<feature type="transmembrane region" description="Helical" evidence="1">
    <location>
        <begin position="345"/>
        <end position="368"/>
    </location>
</feature>
<dbReference type="Pfam" id="PF01757">
    <property type="entry name" value="Acyl_transf_3"/>
    <property type="match status" value="1"/>
</dbReference>
<evidence type="ECO:0000256" key="1">
    <source>
        <dbReference type="SAM" id="Phobius"/>
    </source>
</evidence>
<keyword evidence="1" id="KW-0812">Transmembrane</keyword>
<feature type="transmembrane region" description="Helical" evidence="1">
    <location>
        <begin position="246"/>
        <end position="265"/>
    </location>
</feature>
<feature type="transmembrane region" description="Helical" evidence="1">
    <location>
        <begin position="57"/>
        <end position="77"/>
    </location>
</feature>
<dbReference type="PANTHER" id="PTHR23028:SF53">
    <property type="entry name" value="ACYL_TRANSF_3 DOMAIN-CONTAINING PROTEIN"/>
    <property type="match status" value="1"/>
</dbReference>
<dbReference type="GO" id="GO:0009103">
    <property type="term" value="P:lipopolysaccharide biosynthetic process"/>
    <property type="evidence" value="ECO:0007669"/>
    <property type="project" value="TreeGrafter"/>
</dbReference>
<feature type="domain" description="Acyltransferase 3" evidence="2">
    <location>
        <begin position="25"/>
        <end position="360"/>
    </location>
</feature>
<dbReference type="EMBL" id="JACHWS010000004">
    <property type="protein sequence ID" value="MBB3039565.1"/>
    <property type="molecule type" value="Genomic_DNA"/>
</dbReference>
<dbReference type="RefSeq" id="WP_074390681.1">
    <property type="nucleotide sequence ID" value="NZ_BDDI01000001.1"/>
</dbReference>
<gene>
    <name evidence="3" type="ORF">FHU29_004053</name>
</gene>
<feature type="transmembrane region" description="Helical" evidence="1">
    <location>
        <begin position="277"/>
        <end position="297"/>
    </location>
</feature>
<proteinExistence type="predicted"/>
<evidence type="ECO:0000313" key="3">
    <source>
        <dbReference type="EMBL" id="MBB3039565.1"/>
    </source>
</evidence>
<keyword evidence="1" id="KW-0472">Membrane</keyword>
<dbReference type="Proteomes" id="UP000567922">
    <property type="component" value="Unassembled WGS sequence"/>
</dbReference>